<dbReference type="SUPFAM" id="SSF56281">
    <property type="entry name" value="Metallo-hydrolase/oxidoreductase"/>
    <property type="match status" value="1"/>
</dbReference>
<evidence type="ECO:0000313" key="3">
    <source>
        <dbReference type="Proteomes" id="UP001180845"/>
    </source>
</evidence>
<protein>
    <submittedName>
        <fullName evidence="2">Cyclase</fullName>
        <ecNumber evidence="2">4.-.-.-</ecNumber>
    </submittedName>
</protein>
<sequence>MGVKLFGSDEPHHVLCRITLADTFSEDAAMPAEPVATPLSTAATAWLQLPGGWFLNNAGWITGNDRTLLIDTCATEARSRHLLEAAQAAGSTGTPITAALTHAHGDHAHGAGLVAAAGGSVLASATAAAEIVTGPHTYPEVFTCSTWGNIPPPDHIESVTEVTHLNLGGRTAEIHPVPTHAHTNGDLVVFLPREKVLFTGDLLFSGVTPLALQGSITGWLAALDWLATFEVATFVPGHGPLDTTGGAFAAVRGYLQWLLEAVNDTDQPDFPALEERARAVWPDWHDAERHAVNLRVAHAEARQQPLDLTATLGAMLRTTGGPIPLEV</sequence>
<dbReference type="SMART" id="SM00849">
    <property type="entry name" value="Lactamase_B"/>
    <property type="match status" value="1"/>
</dbReference>
<dbReference type="CDD" id="cd16282">
    <property type="entry name" value="metallo-hydrolase-like_MBL-fold"/>
    <property type="match status" value="1"/>
</dbReference>
<name>A0AAE3ZI68_9ACTN</name>
<dbReference type="InterPro" id="IPR036866">
    <property type="entry name" value="RibonucZ/Hydroxyglut_hydro"/>
</dbReference>
<dbReference type="PANTHER" id="PTHR42951">
    <property type="entry name" value="METALLO-BETA-LACTAMASE DOMAIN-CONTAINING"/>
    <property type="match status" value="1"/>
</dbReference>
<keyword evidence="3" id="KW-1185">Reference proteome</keyword>
<comment type="caution">
    <text evidence="2">The sequence shown here is derived from an EMBL/GenBank/DDBJ whole genome shotgun (WGS) entry which is preliminary data.</text>
</comment>
<dbReference type="AlphaFoldDB" id="A0AAE3ZI68"/>
<proteinExistence type="predicted"/>
<keyword evidence="2" id="KW-0456">Lyase</keyword>
<dbReference type="InterPro" id="IPR050855">
    <property type="entry name" value="NDM-1-like"/>
</dbReference>
<feature type="domain" description="Metallo-beta-lactamase" evidence="1">
    <location>
        <begin position="55"/>
        <end position="238"/>
    </location>
</feature>
<dbReference type="EC" id="4.-.-.-" evidence="2"/>
<dbReference type="Pfam" id="PF00753">
    <property type="entry name" value="Lactamase_B"/>
    <property type="match status" value="1"/>
</dbReference>
<dbReference type="PANTHER" id="PTHR42951:SF4">
    <property type="entry name" value="ACYL-COENZYME A THIOESTERASE MBLAC2"/>
    <property type="match status" value="1"/>
</dbReference>
<accession>A0AAE3ZI68</accession>
<gene>
    <name evidence="2" type="ORF">JOF55_004224</name>
</gene>
<dbReference type="EMBL" id="JAVDXW010000001">
    <property type="protein sequence ID" value="MDR7304043.1"/>
    <property type="molecule type" value="Genomic_DNA"/>
</dbReference>
<organism evidence="2 3">
    <name type="scientific">Haloactinomyces albus</name>
    <dbReference type="NCBI Taxonomy" id="1352928"/>
    <lineage>
        <taxon>Bacteria</taxon>
        <taxon>Bacillati</taxon>
        <taxon>Actinomycetota</taxon>
        <taxon>Actinomycetes</taxon>
        <taxon>Actinopolysporales</taxon>
        <taxon>Actinopolysporaceae</taxon>
        <taxon>Haloactinomyces</taxon>
    </lineage>
</organism>
<reference evidence="2" key="1">
    <citation type="submission" date="2023-07" db="EMBL/GenBank/DDBJ databases">
        <title>Sequencing the genomes of 1000 actinobacteria strains.</title>
        <authorList>
            <person name="Klenk H.-P."/>
        </authorList>
    </citation>
    <scope>NUCLEOTIDE SEQUENCE</scope>
    <source>
        <strain evidence="2">DSM 45977</strain>
    </source>
</reference>
<dbReference type="GO" id="GO:0016829">
    <property type="term" value="F:lyase activity"/>
    <property type="evidence" value="ECO:0007669"/>
    <property type="project" value="UniProtKB-KW"/>
</dbReference>
<dbReference type="Gene3D" id="3.60.15.10">
    <property type="entry name" value="Ribonuclease Z/Hydroxyacylglutathione hydrolase-like"/>
    <property type="match status" value="1"/>
</dbReference>
<dbReference type="Proteomes" id="UP001180845">
    <property type="component" value="Unassembled WGS sequence"/>
</dbReference>
<dbReference type="InterPro" id="IPR001279">
    <property type="entry name" value="Metallo-B-lactamas"/>
</dbReference>
<evidence type="ECO:0000259" key="1">
    <source>
        <dbReference type="SMART" id="SM00849"/>
    </source>
</evidence>
<evidence type="ECO:0000313" key="2">
    <source>
        <dbReference type="EMBL" id="MDR7304043.1"/>
    </source>
</evidence>